<evidence type="ECO:0000256" key="1">
    <source>
        <dbReference type="SAM" id="MobiDB-lite"/>
    </source>
</evidence>
<name>A0A938YF05_9ACTN</name>
<accession>A0A938YF05</accession>
<dbReference type="RefSeq" id="WP_205261298.1">
    <property type="nucleotide sequence ID" value="NZ_JAERWK010000017.1"/>
</dbReference>
<evidence type="ECO:0000313" key="4">
    <source>
        <dbReference type="EMBL" id="MBM9468336.1"/>
    </source>
</evidence>
<feature type="signal peptide" evidence="2">
    <location>
        <begin position="1"/>
        <end position="37"/>
    </location>
</feature>
<dbReference type="Proteomes" id="UP000663792">
    <property type="component" value="Unassembled WGS sequence"/>
</dbReference>
<dbReference type="AlphaFoldDB" id="A0A938YF05"/>
<dbReference type="Pfam" id="PF13407">
    <property type="entry name" value="Peripla_BP_4"/>
    <property type="match status" value="1"/>
</dbReference>
<evidence type="ECO:0000313" key="5">
    <source>
        <dbReference type="Proteomes" id="UP000663792"/>
    </source>
</evidence>
<reference evidence="4" key="1">
    <citation type="submission" date="2021-01" db="EMBL/GenBank/DDBJ databases">
        <title>YIM 132084 draft genome.</title>
        <authorList>
            <person name="An D."/>
        </authorList>
    </citation>
    <scope>NUCLEOTIDE SEQUENCE</scope>
    <source>
        <strain evidence="4">YIM 132084</strain>
    </source>
</reference>
<evidence type="ECO:0000256" key="2">
    <source>
        <dbReference type="SAM" id="SignalP"/>
    </source>
</evidence>
<feature type="chain" id="PRO_5036908723" evidence="2">
    <location>
        <begin position="38"/>
        <end position="405"/>
    </location>
</feature>
<dbReference type="SUPFAM" id="SSF53822">
    <property type="entry name" value="Periplasmic binding protein-like I"/>
    <property type="match status" value="1"/>
</dbReference>
<feature type="domain" description="Periplasmic binding protein" evidence="3">
    <location>
        <begin position="105"/>
        <end position="362"/>
    </location>
</feature>
<comment type="caution">
    <text evidence="4">The sequence shown here is derived from an EMBL/GenBank/DDBJ whole genome shotgun (WGS) entry which is preliminary data.</text>
</comment>
<feature type="region of interest" description="Disordered" evidence="1">
    <location>
        <begin position="35"/>
        <end position="59"/>
    </location>
</feature>
<gene>
    <name evidence="4" type="ORF">JL106_13710</name>
</gene>
<organism evidence="4 5">
    <name type="scientific">Nakamurella leprariae</name>
    <dbReference type="NCBI Taxonomy" id="2803911"/>
    <lineage>
        <taxon>Bacteria</taxon>
        <taxon>Bacillati</taxon>
        <taxon>Actinomycetota</taxon>
        <taxon>Actinomycetes</taxon>
        <taxon>Nakamurellales</taxon>
        <taxon>Nakamurellaceae</taxon>
        <taxon>Nakamurella</taxon>
    </lineage>
</organism>
<dbReference type="InterPro" id="IPR028082">
    <property type="entry name" value="Peripla_BP_I"/>
</dbReference>
<dbReference type="InterPro" id="IPR025997">
    <property type="entry name" value="SBP_2_dom"/>
</dbReference>
<dbReference type="EMBL" id="JAERWK010000017">
    <property type="protein sequence ID" value="MBM9468336.1"/>
    <property type="molecule type" value="Genomic_DNA"/>
</dbReference>
<protein>
    <submittedName>
        <fullName evidence="4">Substrate-binding domain-containing protein</fullName>
    </submittedName>
</protein>
<dbReference type="Gene3D" id="3.40.50.2300">
    <property type="match status" value="2"/>
</dbReference>
<keyword evidence="5" id="KW-1185">Reference proteome</keyword>
<proteinExistence type="predicted"/>
<dbReference type="PROSITE" id="PS51257">
    <property type="entry name" value="PROKAR_LIPOPROTEIN"/>
    <property type="match status" value="1"/>
</dbReference>
<evidence type="ECO:0000259" key="3">
    <source>
        <dbReference type="Pfam" id="PF13407"/>
    </source>
</evidence>
<keyword evidence="2" id="KW-0732">Signal</keyword>
<sequence length="405" mass="42398">MKSVRSAVGRGRRRSGIIAAVAALGILVAACSPPANGGDSSGSAGSGGGSDADAQAAVAAADEQLVVARKGRQTEPPSDPSPAAPKQNVWIIQSSAAGPSVAIPANAAAEAGKVLGWDVTLYDAKGDPGNYTKGISNAIANGATGLVLVAIDCSYVTNQLKDAKAKNIAVTEVYAFDCDDTNPGSESLFSADLSFGDRYASLLDAWEQWGSDTAAWIISATGGKAHPMVLKNEQIAVLISYQKGFEERMAECKTCTVIDVPWDVITSGTPAAIAQLMKSAVLKNPEINSSMFGSTVTSGYNQAILGLGAKAKEMQVIAGLGLPDEFNLIRESKGLQATTAWPQEWIGWAAMDSINSYVKGEEPRDQGLGWQIIDNTNPEDMPPSGELYQGSDDFREVYTKSWTGQ</sequence>